<keyword evidence="1" id="KW-0521">NADP</keyword>
<organism evidence="4 5">
    <name type="scientific">Sporothrix eucalyptigena</name>
    <dbReference type="NCBI Taxonomy" id="1812306"/>
    <lineage>
        <taxon>Eukaryota</taxon>
        <taxon>Fungi</taxon>
        <taxon>Dikarya</taxon>
        <taxon>Ascomycota</taxon>
        <taxon>Pezizomycotina</taxon>
        <taxon>Sordariomycetes</taxon>
        <taxon>Sordariomycetidae</taxon>
        <taxon>Ophiostomatales</taxon>
        <taxon>Ophiostomataceae</taxon>
        <taxon>Sporothrix</taxon>
    </lineage>
</organism>
<reference evidence="4 5" key="1">
    <citation type="submission" date="2024-01" db="EMBL/GenBank/DDBJ databases">
        <authorList>
            <person name="Allen C."/>
            <person name="Tagirdzhanova G."/>
        </authorList>
    </citation>
    <scope>NUCLEOTIDE SEQUENCE [LARGE SCALE GENOMIC DNA]</scope>
</reference>
<dbReference type="InterPro" id="IPR013149">
    <property type="entry name" value="ADH-like_C"/>
</dbReference>
<dbReference type="SUPFAM" id="SSF51735">
    <property type="entry name" value="NAD(P)-binding Rossmann-fold domains"/>
    <property type="match status" value="1"/>
</dbReference>
<sequence>MRAVGIHGGRGNADALYIEDNVADPVATGDHIVVRIKAFGLNRMDIMQREDRYPYKLLPESGPILGVEFSGLVETLGPECKADFQVGHRVFGLAYGSAYAERIAVSERMLMHMPDDLDFEEAAGIPETFFTAIQAVHLVGDMQPGQSVLIHAGASGVGQAAIQVARQAGASVIFATAGTDAKCQLCRQLGADHAINYKDTSTPDFAEVVARETNGRGVDIIIDLVGQSYWHRNAASAAMEGKIVIVAAMSGSVIEGFDLRQLLNKRLSLLSTTLRTRDAAYQVRLRDVFVEQILPHLANKPALKENGRSLGVTVDEVFPWQRVGDAHKKMESNTNAGKLICVVDYGEV</sequence>
<evidence type="ECO:0000256" key="1">
    <source>
        <dbReference type="ARBA" id="ARBA00022857"/>
    </source>
</evidence>
<keyword evidence="2" id="KW-0560">Oxidoreductase</keyword>
<protein>
    <recommendedName>
        <fullName evidence="3">Enoyl reductase (ER) domain-containing protein</fullName>
    </recommendedName>
</protein>
<dbReference type="CDD" id="cd05276">
    <property type="entry name" value="p53_inducible_oxidoreductase"/>
    <property type="match status" value="1"/>
</dbReference>
<dbReference type="Gene3D" id="3.40.50.720">
    <property type="entry name" value="NAD(P)-binding Rossmann-like Domain"/>
    <property type="match status" value="1"/>
</dbReference>
<feature type="domain" description="Enoyl reductase (ER)" evidence="3">
    <location>
        <begin position="11"/>
        <end position="341"/>
    </location>
</feature>
<dbReference type="InterPro" id="IPR014189">
    <property type="entry name" value="Quinone_OxRdtase_PIG3"/>
</dbReference>
<dbReference type="InterPro" id="IPR013154">
    <property type="entry name" value="ADH-like_N"/>
</dbReference>
<dbReference type="Proteomes" id="UP001642482">
    <property type="component" value="Unassembled WGS sequence"/>
</dbReference>
<dbReference type="NCBIfam" id="TIGR02824">
    <property type="entry name" value="quinone_pig3"/>
    <property type="match status" value="1"/>
</dbReference>
<evidence type="ECO:0000313" key="5">
    <source>
        <dbReference type="Proteomes" id="UP001642482"/>
    </source>
</evidence>
<dbReference type="InterPro" id="IPR020843">
    <property type="entry name" value="ER"/>
</dbReference>
<name>A0ABP0BKR5_9PEZI</name>
<gene>
    <name evidence="4" type="ORF">SEUCBS140593_004155</name>
</gene>
<comment type="caution">
    <text evidence="4">The sequence shown here is derived from an EMBL/GenBank/DDBJ whole genome shotgun (WGS) entry which is preliminary data.</text>
</comment>
<evidence type="ECO:0000256" key="2">
    <source>
        <dbReference type="ARBA" id="ARBA00023002"/>
    </source>
</evidence>
<dbReference type="SMART" id="SM00829">
    <property type="entry name" value="PKS_ER"/>
    <property type="match status" value="1"/>
</dbReference>
<dbReference type="SUPFAM" id="SSF50129">
    <property type="entry name" value="GroES-like"/>
    <property type="match status" value="1"/>
</dbReference>
<accession>A0ABP0BKR5</accession>
<dbReference type="EMBL" id="CAWUHD010000034">
    <property type="protein sequence ID" value="CAK7220204.1"/>
    <property type="molecule type" value="Genomic_DNA"/>
</dbReference>
<dbReference type="Pfam" id="PF00107">
    <property type="entry name" value="ADH_zinc_N"/>
    <property type="match status" value="1"/>
</dbReference>
<dbReference type="PANTHER" id="PTHR48106:SF18">
    <property type="entry name" value="QUINONE OXIDOREDUCTASE PIG3"/>
    <property type="match status" value="1"/>
</dbReference>
<keyword evidence="5" id="KW-1185">Reference proteome</keyword>
<dbReference type="InterPro" id="IPR011032">
    <property type="entry name" value="GroES-like_sf"/>
</dbReference>
<proteinExistence type="predicted"/>
<evidence type="ECO:0000259" key="3">
    <source>
        <dbReference type="SMART" id="SM00829"/>
    </source>
</evidence>
<evidence type="ECO:0000313" key="4">
    <source>
        <dbReference type="EMBL" id="CAK7220204.1"/>
    </source>
</evidence>
<dbReference type="Gene3D" id="3.90.180.10">
    <property type="entry name" value="Medium-chain alcohol dehydrogenases, catalytic domain"/>
    <property type="match status" value="1"/>
</dbReference>
<dbReference type="PANTHER" id="PTHR48106">
    <property type="entry name" value="QUINONE OXIDOREDUCTASE PIG3-RELATED"/>
    <property type="match status" value="1"/>
</dbReference>
<dbReference type="Pfam" id="PF08240">
    <property type="entry name" value="ADH_N"/>
    <property type="match status" value="1"/>
</dbReference>
<dbReference type="InterPro" id="IPR036291">
    <property type="entry name" value="NAD(P)-bd_dom_sf"/>
</dbReference>